<name>A0ABV5NFJ6_9ACTN</name>
<dbReference type="Proteomes" id="UP001589568">
    <property type="component" value="Unassembled WGS sequence"/>
</dbReference>
<evidence type="ECO:0000313" key="1">
    <source>
        <dbReference type="EMBL" id="MFB9469039.1"/>
    </source>
</evidence>
<keyword evidence="2" id="KW-1185">Reference proteome</keyword>
<reference evidence="1 2" key="1">
    <citation type="submission" date="2024-09" db="EMBL/GenBank/DDBJ databases">
        <authorList>
            <person name="Sun Q."/>
            <person name="Mori K."/>
        </authorList>
    </citation>
    <scope>NUCLEOTIDE SEQUENCE [LARGE SCALE GENOMIC DNA]</scope>
    <source>
        <strain evidence="1 2">JCM 3324</strain>
    </source>
</reference>
<dbReference type="RefSeq" id="WP_379511541.1">
    <property type="nucleotide sequence ID" value="NZ_JBHSUY010000001.1"/>
</dbReference>
<dbReference type="EMBL" id="JBHMCF010000003">
    <property type="protein sequence ID" value="MFB9469039.1"/>
    <property type="molecule type" value="Genomic_DNA"/>
</dbReference>
<gene>
    <name evidence="1" type="ORF">ACFFR3_05950</name>
</gene>
<protein>
    <submittedName>
        <fullName evidence="1">Uncharacterized protein</fullName>
    </submittedName>
</protein>
<comment type="caution">
    <text evidence="1">The sequence shown here is derived from an EMBL/GenBank/DDBJ whole genome shotgun (WGS) entry which is preliminary data.</text>
</comment>
<proteinExistence type="predicted"/>
<evidence type="ECO:0000313" key="2">
    <source>
        <dbReference type="Proteomes" id="UP001589568"/>
    </source>
</evidence>
<sequence length="58" mass="6438">MSAIGSVIVMASGLPRRGFQSAKQFDWLSPPFGYLTLLCRWTYGVVTDAPYGTPCLFY</sequence>
<accession>A0ABV5NFJ6</accession>
<organism evidence="1 2">
    <name type="scientific">Nonomuraea salmonea</name>
    <dbReference type="NCBI Taxonomy" id="46181"/>
    <lineage>
        <taxon>Bacteria</taxon>
        <taxon>Bacillati</taxon>
        <taxon>Actinomycetota</taxon>
        <taxon>Actinomycetes</taxon>
        <taxon>Streptosporangiales</taxon>
        <taxon>Streptosporangiaceae</taxon>
        <taxon>Nonomuraea</taxon>
    </lineage>
</organism>